<evidence type="ECO:0000256" key="1">
    <source>
        <dbReference type="SAM" id="Phobius"/>
    </source>
</evidence>
<keyword evidence="1" id="KW-1133">Transmembrane helix</keyword>
<comment type="caution">
    <text evidence="2">The sequence shown here is derived from an EMBL/GenBank/DDBJ whole genome shotgun (WGS) entry which is preliminary data.</text>
</comment>
<protein>
    <recommendedName>
        <fullName evidence="4">Cytochrome c oxidase polypeptide VIII</fullName>
    </recommendedName>
</protein>
<organism evidence="2 3">
    <name type="scientific">Plutella xylostella</name>
    <name type="common">Diamondback moth</name>
    <name type="synonym">Plutella maculipennis</name>
    <dbReference type="NCBI Taxonomy" id="51655"/>
    <lineage>
        <taxon>Eukaryota</taxon>
        <taxon>Metazoa</taxon>
        <taxon>Ecdysozoa</taxon>
        <taxon>Arthropoda</taxon>
        <taxon>Hexapoda</taxon>
        <taxon>Insecta</taxon>
        <taxon>Pterygota</taxon>
        <taxon>Neoptera</taxon>
        <taxon>Endopterygota</taxon>
        <taxon>Lepidoptera</taxon>
        <taxon>Glossata</taxon>
        <taxon>Ditrysia</taxon>
        <taxon>Yponomeutoidea</taxon>
        <taxon>Plutellidae</taxon>
        <taxon>Plutella</taxon>
    </lineage>
</organism>
<name>A0ABQ7PXB3_PLUXY</name>
<keyword evidence="3" id="KW-1185">Reference proteome</keyword>
<reference evidence="2 3" key="1">
    <citation type="submission" date="2021-06" db="EMBL/GenBank/DDBJ databases">
        <title>A haploid diamondback moth (Plutella xylostella L.) genome assembly resolves 31 chromosomes and identifies a diamide resistance mutation.</title>
        <authorList>
            <person name="Ward C.M."/>
            <person name="Perry K.D."/>
            <person name="Baker G."/>
            <person name="Powis K."/>
            <person name="Heckel D.G."/>
            <person name="Baxter S.W."/>
        </authorList>
    </citation>
    <scope>NUCLEOTIDE SEQUENCE [LARGE SCALE GENOMIC DNA]</scope>
    <source>
        <strain evidence="2 3">LV</strain>
        <tissue evidence="2">Single pupa</tissue>
    </source>
</reference>
<accession>A0ABQ7PXB3</accession>
<sequence>MFLKSVLAPLLRRPPMVGRVVVPARSWTQVGNVVSTPPRVQCSFAEKMVHGFIMMFIWLSPICFFLSQLKVWRRTYVED</sequence>
<gene>
    <name evidence="2" type="ORF">JYU34_019547</name>
</gene>
<evidence type="ECO:0008006" key="4">
    <source>
        <dbReference type="Google" id="ProtNLM"/>
    </source>
</evidence>
<keyword evidence="1" id="KW-0812">Transmembrane</keyword>
<dbReference type="Proteomes" id="UP000823941">
    <property type="component" value="Chromosome 26"/>
</dbReference>
<dbReference type="EMBL" id="JAHIBW010000026">
    <property type="protein sequence ID" value="KAG7297534.1"/>
    <property type="molecule type" value="Genomic_DNA"/>
</dbReference>
<keyword evidence="1" id="KW-0472">Membrane</keyword>
<evidence type="ECO:0000313" key="2">
    <source>
        <dbReference type="EMBL" id="KAG7297534.1"/>
    </source>
</evidence>
<proteinExistence type="predicted"/>
<feature type="transmembrane region" description="Helical" evidence="1">
    <location>
        <begin position="48"/>
        <end position="66"/>
    </location>
</feature>
<evidence type="ECO:0000313" key="3">
    <source>
        <dbReference type="Proteomes" id="UP000823941"/>
    </source>
</evidence>